<evidence type="ECO:0000259" key="1">
    <source>
        <dbReference type="PROSITE" id="PS50206"/>
    </source>
</evidence>
<accession>C6BWW2</accession>
<dbReference type="HOGENOM" id="CLU_2011557_0_0_7"/>
<evidence type="ECO:0000313" key="2">
    <source>
        <dbReference type="EMBL" id="ACS78442.1"/>
    </source>
</evidence>
<dbReference type="eggNOG" id="COG0607">
    <property type="taxonomic scope" value="Bacteria"/>
</dbReference>
<evidence type="ECO:0000313" key="3">
    <source>
        <dbReference type="Proteomes" id="UP000002601"/>
    </source>
</evidence>
<dbReference type="InterPro" id="IPR001763">
    <property type="entry name" value="Rhodanese-like_dom"/>
</dbReference>
<dbReference type="SUPFAM" id="SSF52821">
    <property type="entry name" value="Rhodanese/Cell cycle control phosphatase"/>
    <property type="match status" value="1"/>
</dbReference>
<dbReference type="Proteomes" id="UP000002601">
    <property type="component" value="Chromosome"/>
</dbReference>
<dbReference type="InterPro" id="IPR036873">
    <property type="entry name" value="Rhodanese-like_dom_sf"/>
</dbReference>
<keyword evidence="3" id="KW-1185">Reference proteome</keyword>
<proteinExistence type="predicted"/>
<feature type="domain" description="Rhodanese" evidence="1">
    <location>
        <begin position="59"/>
        <end position="121"/>
    </location>
</feature>
<dbReference type="PROSITE" id="PS50206">
    <property type="entry name" value="RHODANESE_3"/>
    <property type="match status" value="1"/>
</dbReference>
<dbReference type="Gene3D" id="3.40.250.10">
    <property type="entry name" value="Rhodanese-like domain"/>
    <property type="match status" value="1"/>
</dbReference>
<dbReference type="KEGG" id="dsa:Desal_0375"/>
<sequence>MIRMRISITTFFLFLIMFSAVQVRAEQERPIWWNDVQKEADRYGYKLLDGPGVEEKLKEVPGIMLLDVRAGYEFEGGHIPGARNMEFELGEDQYFSKEREKQLRELLGPDLNRPVIIYCRSFR</sequence>
<dbReference type="OrthoDB" id="5471268at2"/>
<organism evidence="2 3">
    <name type="scientific">Maridesulfovibrio salexigens (strain ATCC 14822 / DSM 2638 / NCIMB 8403 / VKM B-1763)</name>
    <name type="common">Desulfovibrio salexigens</name>
    <dbReference type="NCBI Taxonomy" id="526222"/>
    <lineage>
        <taxon>Bacteria</taxon>
        <taxon>Pseudomonadati</taxon>
        <taxon>Thermodesulfobacteriota</taxon>
        <taxon>Desulfovibrionia</taxon>
        <taxon>Desulfovibrionales</taxon>
        <taxon>Desulfovibrionaceae</taxon>
        <taxon>Maridesulfovibrio</taxon>
    </lineage>
</organism>
<dbReference type="EMBL" id="CP001649">
    <property type="protein sequence ID" value="ACS78442.1"/>
    <property type="molecule type" value="Genomic_DNA"/>
</dbReference>
<name>C6BWW2_MARSD</name>
<dbReference type="Pfam" id="PF00581">
    <property type="entry name" value="Rhodanese"/>
    <property type="match status" value="1"/>
</dbReference>
<dbReference type="STRING" id="526222.Desal_0375"/>
<reference evidence="2 3" key="1">
    <citation type="submission" date="2009-06" db="EMBL/GenBank/DDBJ databases">
        <title>Complete sequence of Desulfovibrio salexigens DSM 2638.</title>
        <authorList>
            <consortium name="US DOE Joint Genome Institute"/>
            <person name="Lucas S."/>
            <person name="Copeland A."/>
            <person name="Lapidus A."/>
            <person name="Glavina del Rio T."/>
            <person name="Tice H."/>
            <person name="Bruce D."/>
            <person name="Goodwin L."/>
            <person name="Pitluck S."/>
            <person name="Munk A.C."/>
            <person name="Brettin T."/>
            <person name="Detter J.C."/>
            <person name="Han C."/>
            <person name="Tapia R."/>
            <person name="Larimer F."/>
            <person name="Land M."/>
            <person name="Hauser L."/>
            <person name="Kyrpides N."/>
            <person name="Anderson I."/>
            <person name="Wall J.D."/>
            <person name="Arkin A.P."/>
            <person name="Dehal P."/>
            <person name="Chivian D."/>
            <person name="Giles B."/>
            <person name="Hazen T.C."/>
        </authorList>
    </citation>
    <scope>NUCLEOTIDE SEQUENCE [LARGE SCALE GENOMIC DNA]</scope>
    <source>
        <strain evidence="3">ATCC 14822 / DSM 2638 / NCIMB 8403 / VKM B-1763</strain>
    </source>
</reference>
<protein>
    <submittedName>
        <fullName evidence="2">Rhodanese-like protein</fullName>
    </submittedName>
</protein>
<dbReference type="AlphaFoldDB" id="C6BWW2"/>
<gene>
    <name evidence="2" type="ordered locus">Desal_0375</name>
</gene>